<dbReference type="SMART" id="SM00479">
    <property type="entry name" value="EXOIII"/>
    <property type="match status" value="1"/>
</dbReference>
<gene>
    <name evidence="3" type="ORF">IO98_20930</name>
</gene>
<dbReference type="NCBIfam" id="TIGR00573">
    <property type="entry name" value="dnaq"/>
    <property type="match status" value="1"/>
</dbReference>
<dbReference type="Proteomes" id="UP000028525">
    <property type="component" value="Unassembled WGS sequence"/>
</dbReference>
<keyword evidence="4" id="KW-1185">Reference proteome</keyword>
<dbReference type="PANTHER" id="PTHR30231">
    <property type="entry name" value="DNA POLYMERASE III SUBUNIT EPSILON"/>
    <property type="match status" value="1"/>
</dbReference>
<dbReference type="AlphaFoldDB" id="A0A084JF07"/>
<dbReference type="SUPFAM" id="SSF53098">
    <property type="entry name" value="Ribonuclease H-like"/>
    <property type="match status" value="1"/>
</dbReference>
<evidence type="ECO:0000313" key="4">
    <source>
        <dbReference type="Proteomes" id="UP000028525"/>
    </source>
</evidence>
<dbReference type="PANTHER" id="PTHR30231:SF41">
    <property type="entry name" value="DNA POLYMERASE III SUBUNIT EPSILON"/>
    <property type="match status" value="1"/>
</dbReference>
<dbReference type="FunFam" id="3.30.420.10:FF:000045">
    <property type="entry name" value="3'-5' exonuclease DinG"/>
    <property type="match status" value="1"/>
</dbReference>
<dbReference type="GO" id="GO:0045004">
    <property type="term" value="P:DNA replication proofreading"/>
    <property type="evidence" value="ECO:0007669"/>
    <property type="project" value="TreeGrafter"/>
</dbReference>
<sequence length="235" mass="26491">MVSSYIAVDLETTGLDPKQDKIIEIGAVRVIEGQVTESYETFVNPYRKLGPQVGMLTGITDRQLEASRGIGEVISGFLDFAGDLPILGHHVIFDYSFLKRAAINDGYEFERQGIDTLKLARRFMPLEEKKNLTAACGYYGIVQTSSHRALADAKAAHELYQELAARYGKESPEAFDSQALIYKVKKEQPASKRQKEHLQDLLKYHKIVLSVQTEHLSRNEISRITDKIIAQYGRI</sequence>
<evidence type="ECO:0000259" key="2">
    <source>
        <dbReference type="SMART" id="SM00479"/>
    </source>
</evidence>
<dbReference type="InterPro" id="IPR006054">
    <property type="entry name" value="DnaQ"/>
</dbReference>
<proteinExistence type="predicted"/>
<dbReference type="EMBL" id="JPME01000032">
    <property type="protein sequence ID" value="KEZ87541.1"/>
    <property type="molecule type" value="Genomic_DNA"/>
</dbReference>
<dbReference type="GO" id="GO:0003677">
    <property type="term" value="F:DNA binding"/>
    <property type="evidence" value="ECO:0007669"/>
    <property type="project" value="InterPro"/>
</dbReference>
<keyword evidence="1" id="KW-0540">Nuclease</keyword>
<reference evidence="3 4" key="1">
    <citation type="submission" date="2014-07" db="EMBL/GenBank/DDBJ databases">
        <title>Draft genome of Clostridium celerecrescens 152B isolated from sediments associated with methane hydrate from Krishna Godavari basin.</title>
        <authorList>
            <person name="Honkalas V.S."/>
            <person name="Dabir A.P."/>
            <person name="Arora P."/>
            <person name="Dhakephalkar P.K."/>
        </authorList>
    </citation>
    <scope>NUCLEOTIDE SEQUENCE [LARGE SCALE GENOMIC DNA]</scope>
    <source>
        <strain evidence="3 4">152B</strain>
    </source>
</reference>
<dbReference type="OrthoDB" id="9776650at2"/>
<feature type="domain" description="Exonuclease" evidence="2">
    <location>
        <begin position="4"/>
        <end position="169"/>
    </location>
</feature>
<dbReference type="STRING" id="29354.IO98_20930"/>
<dbReference type="RefSeq" id="WP_038284211.1">
    <property type="nucleotide sequence ID" value="NZ_JPME01000032.1"/>
</dbReference>
<dbReference type="InterPro" id="IPR012337">
    <property type="entry name" value="RNaseH-like_sf"/>
</dbReference>
<evidence type="ECO:0000313" key="3">
    <source>
        <dbReference type="EMBL" id="KEZ87541.1"/>
    </source>
</evidence>
<dbReference type="CDD" id="cd06127">
    <property type="entry name" value="DEDDh"/>
    <property type="match status" value="1"/>
</dbReference>
<comment type="caution">
    <text evidence="3">The sequence shown here is derived from an EMBL/GenBank/DDBJ whole genome shotgun (WGS) entry which is preliminary data.</text>
</comment>
<keyword evidence="1" id="KW-0378">Hydrolase</keyword>
<protein>
    <submittedName>
        <fullName evidence="3">DNA polymerase III subunit epsilon</fullName>
    </submittedName>
</protein>
<keyword evidence="1" id="KW-0269">Exonuclease</keyword>
<accession>A0A084JF07</accession>
<evidence type="ECO:0000256" key="1">
    <source>
        <dbReference type="ARBA" id="ARBA00022839"/>
    </source>
</evidence>
<dbReference type="Pfam" id="PF00929">
    <property type="entry name" value="RNase_T"/>
    <property type="match status" value="1"/>
</dbReference>
<dbReference type="InterPro" id="IPR013520">
    <property type="entry name" value="Ribonucl_H"/>
</dbReference>
<dbReference type="GO" id="GO:0008408">
    <property type="term" value="F:3'-5' exonuclease activity"/>
    <property type="evidence" value="ECO:0007669"/>
    <property type="project" value="TreeGrafter"/>
</dbReference>
<dbReference type="Gene3D" id="3.30.420.10">
    <property type="entry name" value="Ribonuclease H-like superfamily/Ribonuclease H"/>
    <property type="match status" value="1"/>
</dbReference>
<dbReference type="GO" id="GO:0003887">
    <property type="term" value="F:DNA-directed DNA polymerase activity"/>
    <property type="evidence" value="ECO:0007669"/>
    <property type="project" value="InterPro"/>
</dbReference>
<dbReference type="GO" id="GO:0005829">
    <property type="term" value="C:cytosol"/>
    <property type="evidence" value="ECO:0007669"/>
    <property type="project" value="TreeGrafter"/>
</dbReference>
<dbReference type="InterPro" id="IPR036397">
    <property type="entry name" value="RNaseH_sf"/>
</dbReference>
<organism evidence="3 4">
    <name type="scientific">Lacrimispora celerecrescens</name>
    <dbReference type="NCBI Taxonomy" id="29354"/>
    <lineage>
        <taxon>Bacteria</taxon>
        <taxon>Bacillati</taxon>
        <taxon>Bacillota</taxon>
        <taxon>Clostridia</taxon>
        <taxon>Lachnospirales</taxon>
        <taxon>Lachnospiraceae</taxon>
        <taxon>Lacrimispora</taxon>
    </lineage>
</organism>
<name>A0A084JF07_9FIRM</name>